<keyword evidence="3" id="KW-1185">Reference proteome</keyword>
<dbReference type="PROSITE" id="PS51257">
    <property type="entry name" value="PROKAR_LIPOPROTEIN"/>
    <property type="match status" value="1"/>
</dbReference>
<feature type="transmembrane region" description="Helical" evidence="1">
    <location>
        <begin position="12"/>
        <end position="34"/>
    </location>
</feature>
<sequence>MSLLDRVRGFPVPFLAVNALILACIYFLMIAPILDAVAESEAGLDSRRETLTRYRAVISQATEIANSAKRLTKDNDNGEFLTGDNEGQVAANLHSRLKAAADAAKVNVRLLQMLPTKTLQGSALTGARLEVTGSLPAIHSLTRTLETTMPLLLITEADLRPETLALGSTDDKNALIAAQFNVFAAAKPFVSP</sequence>
<evidence type="ECO:0000256" key="1">
    <source>
        <dbReference type="SAM" id="Phobius"/>
    </source>
</evidence>
<keyword evidence="1" id="KW-0472">Membrane</keyword>
<protein>
    <submittedName>
        <fullName evidence="2">Type II secretion system (T2SS), protein M subtype b</fullName>
    </submittedName>
</protein>
<keyword evidence="1" id="KW-0812">Transmembrane</keyword>
<evidence type="ECO:0000313" key="3">
    <source>
        <dbReference type="Proteomes" id="UP000198418"/>
    </source>
</evidence>
<evidence type="ECO:0000313" key="2">
    <source>
        <dbReference type="EMBL" id="SNB82560.1"/>
    </source>
</evidence>
<dbReference type="Proteomes" id="UP000198418">
    <property type="component" value="Unassembled WGS sequence"/>
</dbReference>
<dbReference type="InterPro" id="IPR034756">
    <property type="entry name" value="T2SSM_b"/>
</dbReference>
<dbReference type="NCBIfam" id="NF040576">
    <property type="entry name" value="T2SS_GspM_XpsM"/>
    <property type="match status" value="1"/>
</dbReference>
<dbReference type="Pfam" id="PF10741">
    <property type="entry name" value="T2SSM_b"/>
    <property type="match status" value="1"/>
</dbReference>
<reference evidence="3" key="1">
    <citation type="submission" date="2017-06" db="EMBL/GenBank/DDBJ databases">
        <authorList>
            <person name="Varghese N."/>
            <person name="Submissions S."/>
        </authorList>
    </citation>
    <scope>NUCLEOTIDE SEQUENCE [LARGE SCALE GENOMIC DNA]</scope>
    <source>
        <strain evidence="3">DSM 137</strain>
    </source>
</reference>
<proteinExistence type="predicted"/>
<dbReference type="AlphaFoldDB" id="A0A212SAN7"/>
<gene>
    <name evidence="2" type="ORF">SAMN06265338_12115</name>
</gene>
<accession>A0A212SAN7</accession>
<dbReference type="EMBL" id="FYDG01000021">
    <property type="protein sequence ID" value="SNB82560.1"/>
    <property type="molecule type" value="Genomic_DNA"/>
</dbReference>
<keyword evidence="1" id="KW-1133">Transmembrane helix</keyword>
<dbReference type="OrthoDB" id="8453728at2"/>
<name>A0A212SAN7_RHOAC</name>
<organism evidence="2 3">
    <name type="scientific">Rhodoblastus acidophilus</name>
    <name type="common">Rhodopseudomonas acidophila</name>
    <dbReference type="NCBI Taxonomy" id="1074"/>
    <lineage>
        <taxon>Bacteria</taxon>
        <taxon>Pseudomonadati</taxon>
        <taxon>Pseudomonadota</taxon>
        <taxon>Alphaproteobacteria</taxon>
        <taxon>Hyphomicrobiales</taxon>
        <taxon>Rhodoblastaceae</taxon>
        <taxon>Rhodoblastus</taxon>
    </lineage>
</organism>
<dbReference type="RefSeq" id="WP_088522394.1">
    <property type="nucleotide sequence ID" value="NZ_FYDG01000021.1"/>
</dbReference>